<dbReference type="AlphaFoldDB" id="A0A6J4V1K3"/>
<feature type="non-terminal residue" evidence="2">
    <location>
        <position position="61"/>
    </location>
</feature>
<proteinExistence type="predicted"/>
<sequence>GTFSDQTLAGDPAPGRCVPGAGQPRPCRRMPRPATPHTGGRAPAAPWRRGRARTTSDTPPM</sequence>
<evidence type="ECO:0000313" key="2">
    <source>
        <dbReference type="EMBL" id="CAA9562768.1"/>
    </source>
</evidence>
<accession>A0A6J4V1K3</accession>
<organism evidence="2">
    <name type="scientific">uncultured Thermomicrobiales bacterium</name>
    <dbReference type="NCBI Taxonomy" id="1645740"/>
    <lineage>
        <taxon>Bacteria</taxon>
        <taxon>Pseudomonadati</taxon>
        <taxon>Thermomicrobiota</taxon>
        <taxon>Thermomicrobia</taxon>
        <taxon>Thermomicrobiales</taxon>
        <taxon>environmental samples</taxon>
    </lineage>
</organism>
<name>A0A6J4V1K3_9BACT</name>
<protein>
    <submittedName>
        <fullName evidence="2">Uncharacterized protein</fullName>
    </submittedName>
</protein>
<feature type="compositionally biased region" description="Low complexity" evidence="1">
    <location>
        <begin position="38"/>
        <end position="47"/>
    </location>
</feature>
<gene>
    <name evidence="2" type="ORF">AVDCRST_MAG49-2643</name>
</gene>
<dbReference type="EMBL" id="CADCWG010000180">
    <property type="protein sequence ID" value="CAA9562768.1"/>
    <property type="molecule type" value="Genomic_DNA"/>
</dbReference>
<feature type="region of interest" description="Disordered" evidence="1">
    <location>
        <begin position="1"/>
        <end position="61"/>
    </location>
</feature>
<feature type="non-terminal residue" evidence="2">
    <location>
        <position position="1"/>
    </location>
</feature>
<evidence type="ECO:0000256" key="1">
    <source>
        <dbReference type="SAM" id="MobiDB-lite"/>
    </source>
</evidence>
<reference evidence="2" key="1">
    <citation type="submission" date="2020-02" db="EMBL/GenBank/DDBJ databases">
        <authorList>
            <person name="Meier V. D."/>
        </authorList>
    </citation>
    <scope>NUCLEOTIDE SEQUENCE</scope>
    <source>
        <strain evidence="2">AVDCRST_MAG49</strain>
    </source>
</reference>